<dbReference type="PANTHER" id="PTHR47526">
    <property type="entry name" value="ATP-DEPENDENT DNA HELICASE"/>
    <property type="match status" value="1"/>
</dbReference>
<dbReference type="PANTHER" id="PTHR47526:SF3">
    <property type="entry name" value="PHD-TYPE DOMAIN-CONTAINING PROTEIN"/>
    <property type="match status" value="1"/>
</dbReference>
<evidence type="ECO:0000256" key="1">
    <source>
        <dbReference type="PROSITE-ProRule" id="PRU00325"/>
    </source>
</evidence>
<feature type="non-terminal residue" evidence="4">
    <location>
        <position position="264"/>
    </location>
</feature>
<evidence type="ECO:0000313" key="5">
    <source>
        <dbReference type="Proteomes" id="UP001159405"/>
    </source>
</evidence>
<dbReference type="EMBL" id="CALNXK010000183">
    <property type="protein sequence ID" value="CAH3173628.1"/>
    <property type="molecule type" value="Genomic_DNA"/>
</dbReference>
<feature type="region of interest" description="Disordered" evidence="2">
    <location>
        <begin position="1"/>
        <end position="20"/>
    </location>
</feature>
<dbReference type="Proteomes" id="UP001159405">
    <property type="component" value="Unassembled WGS sequence"/>
</dbReference>
<evidence type="ECO:0000313" key="4">
    <source>
        <dbReference type="EMBL" id="CAH3173628.1"/>
    </source>
</evidence>
<evidence type="ECO:0000259" key="3">
    <source>
        <dbReference type="PROSITE" id="PS50966"/>
    </source>
</evidence>
<sequence length="264" mass="28529">QVPSQDFSGGAPNLKAEVRPGQAESQNSYLAWIVAKRNGEILTAHCDCKAGLGETCSHVAAIMFKIEAAVRTGLTTASCTSEACRWNRIFGNNALTAPVEEIDFRPGKKGEFVPRAAAQRDDGTPLACIKGGPNYINAYKGFLEELQEICPDACIFKSIPKLDSEETDTADSDHEDEGQMECAAVPAQDSVFTVLCSPLPVPHCAAVTTSKLPPGPPPFPLKGEQLEQWAALPNNLTPKQLGYVKLLVVTYEEARKLEVETQQQ</sequence>
<feature type="non-terminal residue" evidence="4">
    <location>
        <position position="1"/>
    </location>
</feature>
<keyword evidence="1" id="KW-0479">Metal-binding</keyword>
<dbReference type="InterPro" id="IPR007527">
    <property type="entry name" value="Znf_SWIM"/>
</dbReference>
<reference evidence="4 5" key="1">
    <citation type="submission" date="2022-05" db="EMBL/GenBank/DDBJ databases">
        <authorList>
            <consortium name="Genoscope - CEA"/>
            <person name="William W."/>
        </authorList>
    </citation>
    <scope>NUCLEOTIDE SEQUENCE [LARGE SCALE GENOMIC DNA]</scope>
</reference>
<feature type="domain" description="SWIM-type" evidence="3">
    <location>
        <begin position="31"/>
        <end position="67"/>
    </location>
</feature>
<keyword evidence="1" id="KW-0863">Zinc-finger</keyword>
<evidence type="ECO:0000256" key="2">
    <source>
        <dbReference type="SAM" id="MobiDB-lite"/>
    </source>
</evidence>
<comment type="caution">
    <text evidence="4">The sequence shown here is derived from an EMBL/GenBank/DDBJ whole genome shotgun (WGS) entry which is preliminary data.</text>
</comment>
<dbReference type="PROSITE" id="PS50966">
    <property type="entry name" value="ZF_SWIM"/>
    <property type="match status" value="1"/>
</dbReference>
<keyword evidence="5" id="KW-1185">Reference proteome</keyword>
<protein>
    <recommendedName>
        <fullName evidence="3">SWIM-type domain-containing protein</fullName>
    </recommendedName>
</protein>
<keyword evidence="1" id="KW-0862">Zinc</keyword>
<organism evidence="4 5">
    <name type="scientific">Porites lobata</name>
    <dbReference type="NCBI Taxonomy" id="104759"/>
    <lineage>
        <taxon>Eukaryota</taxon>
        <taxon>Metazoa</taxon>
        <taxon>Cnidaria</taxon>
        <taxon>Anthozoa</taxon>
        <taxon>Hexacorallia</taxon>
        <taxon>Scleractinia</taxon>
        <taxon>Fungiina</taxon>
        <taxon>Poritidae</taxon>
        <taxon>Porites</taxon>
    </lineage>
</organism>
<proteinExistence type="predicted"/>
<gene>
    <name evidence="4" type="ORF">PLOB_00014290</name>
</gene>
<name>A0ABN8R2M9_9CNID</name>
<accession>A0ABN8R2M9</accession>